<organism evidence="2 3">
    <name type="scientific">Rhizobium laguerreae</name>
    <dbReference type="NCBI Taxonomy" id="1076926"/>
    <lineage>
        <taxon>Bacteria</taxon>
        <taxon>Pseudomonadati</taxon>
        <taxon>Pseudomonadota</taxon>
        <taxon>Alphaproteobacteria</taxon>
        <taxon>Hyphomicrobiales</taxon>
        <taxon>Rhizobiaceae</taxon>
        <taxon>Rhizobium/Agrobacterium group</taxon>
        <taxon>Rhizobium</taxon>
    </lineage>
</organism>
<accession>A0AAX2QEQ0</accession>
<proteinExistence type="predicted"/>
<evidence type="ECO:0000313" key="3">
    <source>
        <dbReference type="Proteomes" id="UP000295021"/>
    </source>
</evidence>
<dbReference type="EMBL" id="SMBI01000013">
    <property type="protein sequence ID" value="TCU19530.1"/>
    <property type="molecule type" value="Genomic_DNA"/>
</dbReference>
<comment type="caution">
    <text evidence="2">The sequence shown here is derived from an EMBL/GenBank/DDBJ whole genome shotgun (WGS) entry which is preliminary data.</text>
</comment>
<gene>
    <name evidence="2" type="ORF">EV131_113130</name>
</gene>
<feature type="domain" description="Nucleotidyltransferase-like" evidence="1">
    <location>
        <begin position="144"/>
        <end position="358"/>
    </location>
</feature>
<dbReference type="AlphaFoldDB" id="A0AAX2QEQ0"/>
<dbReference type="InterPro" id="IPR022550">
    <property type="entry name" value="NTP_transf_8"/>
</dbReference>
<dbReference type="Proteomes" id="UP000295021">
    <property type="component" value="Unassembled WGS sequence"/>
</dbReference>
<name>A0AAX2QEQ0_9HYPH</name>
<evidence type="ECO:0000313" key="2">
    <source>
        <dbReference type="EMBL" id="TCU19530.1"/>
    </source>
</evidence>
<dbReference type="InterPro" id="IPR058575">
    <property type="entry name" value="NTP_transf_8_dom"/>
</dbReference>
<dbReference type="PIRSF" id="PIRSF031854">
    <property type="entry name" value="UCP031854"/>
    <property type="match status" value="1"/>
</dbReference>
<reference evidence="2 3" key="1">
    <citation type="submission" date="2019-03" db="EMBL/GenBank/DDBJ databases">
        <title>Genomic Encyclopedia of Type Strains, Phase IV (KMG-V): Genome sequencing to study the core and pangenomes of soil and plant-associated prokaryotes.</title>
        <authorList>
            <person name="Whitman W."/>
        </authorList>
    </citation>
    <scope>NUCLEOTIDE SEQUENCE [LARGE SCALE GENOMIC DNA]</scope>
    <source>
        <strain evidence="2 3">FB403</strain>
    </source>
</reference>
<evidence type="ECO:0000259" key="1">
    <source>
        <dbReference type="Pfam" id="PF12281"/>
    </source>
</evidence>
<sequence>MGVAGSYRFKAIEPASYLAIYPLDRYTVFEKQYNTGFELMKSIDLMYQTMLAELGQRSLDAAWTADFPPEGRFTPANIKGRKYWYFDIPDGHGGTKRRYVGSADDPDIAQRVADHKRDKDDLRARRRLVNTLTREGGMTAPDAMSGDIVEALADGGLFRLRGVLIGTVAFQCYSGLLGVRLPMAAILTGDADIAQDYAISREVEDSLPPIVELLQGVDASFRPVPHRSGSAASSAFQNADGYRVEFLTSNRGSDDYIDQPAKMPALGGASADPLRFLDFLIREPVRTILLHRSGVPVVVPDPSRYAVHKLIVASRRHTDGQGPAKREKDVRQAALLFEALQQTRRSADLALVYNEAWERGPAWQEGIRTGAGMLPAQDAERLNTVLIEGAKKNREEIELPIGE</sequence>
<protein>
    <recommendedName>
        <fullName evidence="1">Nucleotidyltransferase-like domain-containing protein</fullName>
    </recommendedName>
</protein>
<dbReference type="Pfam" id="PF12281">
    <property type="entry name" value="NTP_transf_8"/>
    <property type="match status" value="1"/>
</dbReference>